<name>A0A0X8X7R2_HALHR</name>
<protein>
    <submittedName>
        <fullName evidence="1">Uncharacterized protein</fullName>
    </submittedName>
</protein>
<reference evidence="1" key="1">
    <citation type="submission" date="2016-02" db="EMBL/GenBank/DDBJ databases">
        <title>Halorhodospira halochloris DSM-1059 complete genome, version 2.</title>
        <authorList>
            <person name="Tsukatani Y."/>
        </authorList>
    </citation>
    <scope>NUCLEOTIDE SEQUENCE</scope>
    <source>
        <strain evidence="1">DSM 1059</strain>
    </source>
</reference>
<dbReference type="Proteomes" id="UP000218890">
    <property type="component" value="Chromosome"/>
</dbReference>
<dbReference type="KEGG" id="hhk:HH1059_04450"/>
<dbReference type="Gene3D" id="1.20.120.330">
    <property type="entry name" value="Nucleotidyltransferases domain 2"/>
    <property type="match status" value="1"/>
</dbReference>
<evidence type="ECO:0000313" key="1">
    <source>
        <dbReference type="EMBL" id="BAU57119.1"/>
    </source>
</evidence>
<keyword evidence="2" id="KW-1185">Reference proteome</keyword>
<dbReference type="EMBL" id="AP017372">
    <property type="protein sequence ID" value="BAU57119.1"/>
    <property type="molecule type" value="Genomic_DNA"/>
</dbReference>
<evidence type="ECO:0000313" key="2">
    <source>
        <dbReference type="Proteomes" id="UP000218890"/>
    </source>
</evidence>
<organism evidence="1 2">
    <name type="scientific">Halorhodospira halochloris</name>
    <name type="common">Ectothiorhodospira halochloris</name>
    <dbReference type="NCBI Taxonomy" id="1052"/>
    <lineage>
        <taxon>Bacteria</taxon>
        <taxon>Pseudomonadati</taxon>
        <taxon>Pseudomonadota</taxon>
        <taxon>Gammaproteobacteria</taxon>
        <taxon>Chromatiales</taxon>
        <taxon>Ectothiorhodospiraceae</taxon>
        <taxon>Halorhodospira</taxon>
    </lineage>
</organism>
<sequence>MRLTQEQIAAIHRVIEQITGSTARLQFLTRIAERERRHLLATDQRLFEKPFTIERARALENLTEESERVDAFVARFGRLQDTLGDKLISALLRALGERVGPAIDNLDRAERFGWIPSSDDWFAVRKLHNQMVHEYIEDPAVLADALQRGHRYVPVLAQVTDNLILTTKEKVWRRSD</sequence>
<dbReference type="SUPFAM" id="SSF81593">
    <property type="entry name" value="Nucleotidyltransferase substrate binding subunit/domain"/>
    <property type="match status" value="1"/>
</dbReference>
<dbReference type="AlphaFoldDB" id="A0A0X8X7R2"/>
<proteinExistence type="predicted"/>
<accession>A0A0X8X7R2</accession>
<gene>
    <name evidence="1" type="ORF">HH1059_04450</name>
</gene>